<dbReference type="GO" id="GO:0003918">
    <property type="term" value="F:DNA topoisomerase type II (double strand cut, ATP-hydrolyzing) activity"/>
    <property type="evidence" value="ECO:0007669"/>
    <property type="project" value="UniProtKB-UniRule"/>
</dbReference>
<evidence type="ECO:0000256" key="8">
    <source>
        <dbReference type="ARBA" id="ARBA00023029"/>
    </source>
</evidence>
<dbReference type="InterPro" id="IPR036388">
    <property type="entry name" value="WH-like_DNA-bd_sf"/>
</dbReference>
<evidence type="ECO:0000313" key="16">
    <source>
        <dbReference type="Proteomes" id="UP001497623"/>
    </source>
</evidence>
<evidence type="ECO:0000313" key="15">
    <source>
        <dbReference type="EMBL" id="CAL4065504.1"/>
    </source>
</evidence>
<feature type="domain" description="Spo11/DNA topoisomerase VI subunit A N-terminal" evidence="13">
    <location>
        <begin position="17"/>
        <end position="77"/>
    </location>
</feature>
<comment type="subcellular location">
    <subcellularLocation>
        <location evidence="3">Nucleus</location>
    </subcellularLocation>
</comment>
<keyword evidence="6" id="KW-0479">Metal-binding</keyword>
<evidence type="ECO:0000259" key="14">
    <source>
        <dbReference type="Pfam" id="PF21180"/>
    </source>
</evidence>
<feature type="active site" description="O-(5'-phospho-DNA)-tyrosine intermediate" evidence="12">
    <location>
        <position position="46"/>
    </location>
</feature>
<keyword evidence="11" id="KW-0539">Nucleus</keyword>
<keyword evidence="10 12" id="KW-0413">Isomerase</keyword>
<evidence type="ECO:0000256" key="7">
    <source>
        <dbReference type="ARBA" id="ARBA00022842"/>
    </source>
</evidence>
<dbReference type="Gene3D" id="1.10.10.10">
    <property type="entry name" value="Winged helix-like DNA-binding domain superfamily/Winged helix DNA-binding domain"/>
    <property type="match status" value="1"/>
</dbReference>
<dbReference type="PANTHER" id="PTHR10848:SF0">
    <property type="entry name" value="MEIOTIC RECOMBINATION PROTEIN SPO11"/>
    <property type="match status" value="1"/>
</dbReference>
<evidence type="ECO:0000256" key="1">
    <source>
        <dbReference type="ARBA" id="ARBA00000185"/>
    </source>
</evidence>
<evidence type="ECO:0000256" key="6">
    <source>
        <dbReference type="ARBA" id="ARBA00022723"/>
    </source>
</evidence>
<dbReference type="GO" id="GO:0046872">
    <property type="term" value="F:metal ion binding"/>
    <property type="evidence" value="ECO:0007669"/>
    <property type="project" value="UniProtKB-KW"/>
</dbReference>
<evidence type="ECO:0000256" key="11">
    <source>
        <dbReference type="ARBA" id="ARBA00023242"/>
    </source>
</evidence>
<evidence type="ECO:0000256" key="2">
    <source>
        <dbReference type="ARBA" id="ARBA00001946"/>
    </source>
</evidence>
<dbReference type="EMBL" id="CAXKWB010001798">
    <property type="protein sequence ID" value="CAL4065504.1"/>
    <property type="molecule type" value="Genomic_DNA"/>
</dbReference>
<dbReference type="InterPro" id="IPR034136">
    <property type="entry name" value="TOPRIM_Topo6A/Spo11"/>
</dbReference>
<gene>
    <name evidence="15" type="ORF">MNOR_LOCUS4832</name>
</gene>
<sequence length="303" mass="33911">NSGHCSVVSMTNQSTFRRYSLLMHTAGQVYFHVKSNSVATIRDVYYEWKKNYIRQCSLEQSVEDLSRLFGVPRAALHLTTTAKGLIAGEVRFTLCDGTLLDIAQAPNGVLVPEGVEGIQAVESSARYILVIEKDATFQKLVEAAFHRTYGPTILITGKGYPDLMTRQLLVRLWRDLRIPVLALMDPDPYGIHIACVYKFGSRKRNEEGLTVPSLALLGVLPTDLTSLALPPSTLLPLEPRDYGLLATLAAHKDIAEHPQWLEQIKEQQKCGMKAEIQNLVHIRPDYLTAEYLPAKIRQGAWLE</sequence>
<evidence type="ECO:0000256" key="10">
    <source>
        <dbReference type="ARBA" id="ARBA00023235"/>
    </source>
</evidence>
<dbReference type="PRINTS" id="PR01551">
    <property type="entry name" value="SPO11HOMOLOG"/>
</dbReference>
<protein>
    <recommendedName>
        <fullName evidence="5">DNA topoisomerase (ATP-hydrolyzing)</fullName>
        <ecNumber evidence="5">5.6.2.2</ecNumber>
    </recommendedName>
</protein>
<dbReference type="GO" id="GO:0000706">
    <property type="term" value="P:meiotic DNA double-strand break processing"/>
    <property type="evidence" value="ECO:0007669"/>
    <property type="project" value="TreeGrafter"/>
</dbReference>
<comment type="similarity">
    <text evidence="4 12">Belongs to the TOP6A family.</text>
</comment>
<dbReference type="InterPro" id="IPR002815">
    <property type="entry name" value="Spo11/TopoVI_A"/>
</dbReference>
<feature type="non-terminal residue" evidence="15">
    <location>
        <position position="1"/>
    </location>
</feature>
<evidence type="ECO:0000256" key="9">
    <source>
        <dbReference type="ARBA" id="ARBA00023125"/>
    </source>
</evidence>
<proteinExistence type="inferred from homology"/>
<evidence type="ECO:0000256" key="12">
    <source>
        <dbReference type="PROSITE-ProRule" id="PRU01385"/>
    </source>
</evidence>
<comment type="catalytic activity">
    <reaction evidence="1 12">
        <text>ATP-dependent breakage, passage and rejoining of double-stranded DNA.</text>
        <dbReference type="EC" id="5.6.2.2"/>
    </reaction>
</comment>
<dbReference type="PANTHER" id="PTHR10848">
    <property type="entry name" value="MEIOTIC RECOMBINATION PROTEIN SPO11"/>
    <property type="match status" value="1"/>
</dbReference>
<dbReference type="Pfam" id="PF04406">
    <property type="entry name" value="TP6A_N"/>
    <property type="match status" value="1"/>
</dbReference>
<evidence type="ECO:0000256" key="5">
    <source>
        <dbReference type="ARBA" id="ARBA00012895"/>
    </source>
</evidence>
<organism evidence="15 16">
    <name type="scientific">Meganyctiphanes norvegica</name>
    <name type="common">Northern krill</name>
    <name type="synonym">Thysanopoda norvegica</name>
    <dbReference type="NCBI Taxonomy" id="48144"/>
    <lineage>
        <taxon>Eukaryota</taxon>
        <taxon>Metazoa</taxon>
        <taxon>Ecdysozoa</taxon>
        <taxon>Arthropoda</taxon>
        <taxon>Crustacea</taxon>
        <taxon>Multicrustacea</taxon>
        <taxon>Malacostraca</taxon>
        <taxon>Eumalacostraca</taxon>
        <taxon>Eucarida</taxon>
        <taxon>Euphausiacea</taxon>
        <taxon>Euphausiidae</taxon>
        <taxon>Meganyctiphanes</taxon>
    </lineage>
</organism>
<feature type="domain" description="Topoisomerase 6 subunit A/Spo11 TOPRIM" evidence="14">
    <location>
        <begin position="127"/>
        <end position="296"/>
    </location>
</feature>
<evidence type="ECO:0000256" key="3">
    <source>
        <dbReference type="ARBA" id="ARBA00004123"/>
    </source>
</evidence>
<dbReference type="GO" id="GO:0003677">
    <property type="term" value="F:DNA binding"/>
    <property type="evidence" value="ECO:0007669"/>
    <property type="project" value="UniProtKB-UniRule"/>
</dbReference>
<accession>A0AAV2PVF3</accession>
<dbReference type="GO" id="GO:0042138">
    <property type="term" value="P:meiotic DNA double-strand break formation"/>
    <property type="evidence" value="ECO:0007669"/>
    <property type="project" value="InterPro"/>
</dbReference>
<keyword evidence="9 12" id="KW-0238">DNA-binding</keyword>
<dbReference type="AlphaFoldDB" id="A0AAV2PVF3"/>
<evidence type="ECO:0000259" key="13">
    <source>
        <dbReference type="Pfam" id="PF04406"/>
    </source>
</evidence>
<dbReference type="InterPro" id="IPR036078">
    <property type="entry name" value="Spo11/TopoVI_A_sf"/>
</dbReference>
<dbReference type="EC" id="5.6.2.2" evidence="5"/>
<dbReference type="GO" id="GO:0000228">
    <property type="term" value="C:nuclear chromosome"/>
    <property type="evidence" value="ECO:0007669"/>
    <property type="project" value="TreeGrafter"/>
</dbReference>
<dbReference type="CDD" id="cd00223">
    <property type="entry name" value="TOPRIM_TopoIIB_SPO"/>
    <property type="match status" value="1"/>
</dbReference>
<name>A0AAV2PVF3_MEGNR</name>
<dbReference type="InterPro" id="IPR013049">
    <property type="entry name" value="Spo11/TopoVI_A_N"/>
</dbReference>
<comment type="caution">
    <text evidence="15">The sequence shown here is derived from an EMBL/GenBank/DDBJ whole genome shotgun (WGS) entry which is preliminary data.</text>
</comment>
<keyword evidence="7" id="KW-0460">Magnesium</keyword>
<keyword evidence="16" id="KW-1185">Reference proteome</keyword>
<keyword evidence="8 12" id="KW-0799">Topoisomerase</keyword>
<dbReference type="SUPFAM" id="SSF56726">
    <property type="entry name" value="DNA topoisomerase IV, alpha subunit"/>
    <property type="match status" value="1"/>
</dbReference>
<evidence type="ECO:0000256" key="4">
    <source>
        <dbReference type="ARBA" id="ARBA00006559"/>
    </source>
</evidence>
<dbReference type="Proteomes" id="UP001497623">
    <property type="component" value="Unassembled WGS sequence"/>
</dbReference>
<dbReference type="GO" id="GO:0005524">
    <property type="term" value="F:ATP binding"/>
    <property type="evidence" value="ECO:0007669"/>
    <property type="project" value="InterPro"/>
</dbReference>
<comment type="cofactor">
    <cofactor evidence="2">
        <name>Mg(2+)</name>
        <dbReference type="ChEBI" id="CHEBI:18420"/>
    </cofactor>
</comment>
<dbReference type="GO" id="GO:0007131">
    <property type="term" value="P:reciprocal meiotic recombination"/>
    <property type="evidence" value="ECO:0007669"/>
    <property type="project" value="TreeGrafter"/>
</dbReference>
<reference evidence="15 16" key="1">
    <citation type="submission" date="2024-05" db="EMBL/GenBank/DDBJ databases">
        <authorList>
            <person name="Wallberg A."/>
        </authorList>
    </citation>
    <scope>NUCLEOTIDE SEQUENCE [LARGE SCALE GENOMIC DNA]</scope>
</reference>
<dbReference type="InterPro" id="IPR013048">
    <property type="entry name" value="Meiotic_Spo11"/>
</dbReference>
<dbReference type="Pfam" id="PF21180">
    <property type="entry name" value="TOP6A-Spo11_Toprim"/>
    <property type="match status" value="1"/>
</dbReference>
<dbReference type="Gene3D" id="3.40.1360.10">
    <property type="match status" value="1"/>
</dbReference>
<dbReference type="PRINTS" id="PR01550">
    <property type="entry name" value="TOP6AFAMILY"/>
</dbReference>
<dbReference type="PROSITE" id="PS52041">
    <property type="entry name" value="TOPO_IIB"/>
    <property type="match status" value="1"/>
</dbReference>